<keyword evidence="2 4" id="KW-0808">Transferase</keyword>
<comment type="catalytic activity">
    <reaction evidence="4">
        <text>3-amino-2-oxopropyl phosphate + 1-deoxy-D-xylulose 5-phosphate = pyridoxine 5'-phosphate + phosphate + 2 H2O + H(+)</text>
        <dbReference type="Rhea" id="RHEA:15265"/>
        <dbReference type="ChEBI" id="CHEBI:15377"/>
        <dbReference type="ChEBI" id="CHEBI:15378"/>
        <dbReference type="ChEBI" id="CHEBI:43474"/>
        <dbReference type="ChEBI" id="CHEBI:57279"/>
        <dbReference type="ChEBI" id="CHEBI:57792"/>
        <dbReference type="ChEBI" id="CHEBI:58589"/>
        <dbReference type="EC" id="2.6.99.2"/>
    </reaction>
</comment>
<feature type="site" description="Transition state stabilizer" evidence="4">
    <location>
        <position position="186"/>
    </location>
</feature>
<sequence>MLFGTIFSERQHIAVPSWLQIKLLVYAMTAVSRLSVNVNAVAVLRNRRDLPWPSVTDLAAIALEAGAKGITVHPRPDERHIRKTDVHDLSELIGDRFPNKELCLEGYPSADFLDLVDQARPDQVLFVPDDPNQSTSDHGWQFDQDTSLLEHAIAKAKDWAVTVSLFCDPDPSAPDHAVRLGAERIEIYTGPYGACFDDPARAEKELAKVVATAEAARAAGLGVNAGHDLTVANIPALIVSAPFIREMSIGHGFTADALIHGFAGSVVRFRRALGEI</sequence>
<keyword evidence="3 4" id="KW-0664">Pyridoxine biosynthesis</keyword>
<comment type="pathway">
    <text evidence="4">Cofactor biosynthesis; pyridoxine 5'-phosphate biosynthesis; pyridoxine 5'-phosphate from D-erythrose 4-phosphate: step 5/5.</text>
</comment>
<accession>A0A562T9M0</accession>
<comment type="subunit">
    <text evidence="4">Homooctamer; tetramer of dimers.</text>
</comment>
<keyword evidence="1 4" id="KW-0963">Cytoplasm</keyword>
<dbReference type="GO" id="GO:0033856">
    <property type="term" value="F:pyridoxine 5'-phosphate synthase activity"/>
    <property type="evidence" value="ECO:0007669"/>
    <property type="project" value="UniProtKB-EC"/>
</dbReference>
<evidence type="ECO:0000256" key="4">
    <source>
        <dbReference type="HAMAP-Rule" id="MF_00279"/>
    </source>
</evidence>
<dbReference type="InterPro" id="IPR004569">
    <property type="entry name" value="PyrdxlP_synth_PdxJ"/>
</dbReference>
<dbReference type="EMBL" id="VLLF01000002">
    <property type="protein sequence ID" value="TWI90265.1"/>
    <property type="molecule type" value="Genomic_DNA"/>
</dbReference>
<dbReference type="Pfam" id="PF03740">
    <property type="entry name" value="PdxJ"/>
    <property type="match status" value="1"/>
</dbReference>
<comment type="caution">
    <text evidence="5">The sequence shown here is derived from an EMBL/GenBank/DDBJ whole genome shotgun (WGS) entry which is preliminary data.</text>
</comment>
<evidence type="ECO:0000313" key="6">
    <source>
        <dbReference type="Proteomes" id="UP000320593"/>
    </source>
</evidence>
<gene>
    <name evidence="4" type="primary">pdxJ</name>
    <name evidence="5" type="ORF">JM93_01244</name>
</gene>
<name>A0A562T9M0_9HYPH</name>
<feature type="binding site" evidence="4">
    <location>
        <position position="48"/>
    </location>
    <ligand>
        <name>3-amino-2-oxopropyl phosphate</name>
        <dbReference type="ChEBI" id="CHEBI:57279"/>
    </ligand>
</feature>
<comment type="subcellular location">
    <subcellularLocation>
        <location evidence="4">Cytoplasm</location>
    </subcellularLocation>
</comment>
<dbReference type="HAMAP" id="MF_00279">
    <property type="entry name" value="PdxJ"/>
    <property type="match status" value="1"/>
</dbReference>
<comment type="similarity">
    <text evidence="4">Belongs to the PNP synthase family.</text>
</comment>
<organism evidence="5 6">
    <name type="scientific">Roseibium hamelinense</name>
    <dbReference type="NCBI Taxonomy" id="150831"/>
    <lineage>
        <taxon>Bacteria</taxon>
        <taxon>Pseudomonadati</taxon>
        <taxon>Pseudomonadota</taxon>
        <taxon>Alphaproteobacteria</taxon>
        <taxon>Hyphomicrobiales</taxon>
        <taxon>Stappiaceae</taxon>
        <taxon>Roseibium</taxon>
    </lineage>
</organism>
<comment type="caution">
    <text evidence="4">Lacks conserved residue(s) required for the propagation of feature annotation.</text>
</comment>
<feature type="active site" description="Proton acceptor" evidence="4">
    <location>
        <position position="73"/>
    </location>
</feature>
<feature type="binding site" evidence="4">
    <location>
        <position position="75"/>
    </location>
    <ligand>
        <name>1-deoxy-D-xylulose 5-phosphate</name>
        <dbReference type="ChEBI" id="CHEBI:57792"/>
    </ligand>
</feature>
<feature type="binding site" evidence="4">
    <location>
        <position position="80"/>
    </location>
    <ligand>
        <name>1-deoxy-D-xylulose 5-phosphate</name>
        <dbReference type="ChEBI" id="CHEBI:57792"/>
    </ligand>
</feature>
<feature type="active site" description="Proton acceptor" evidence="4">
    <location>
        <position position="105"/>
    </location>
</feature>
<evidence type="ECO:0000313" key="5">
    <source>
        <dbReference type="EMBL" id="TWI90265.1"/>
    </source>
</evidence>
<dbReference type="EC" id="2.6.99.2" evidence="4"/>
<feature type="active site" description="Proton donor" evidence="4">
    <location>
        <position position="227"/>
    </location>
</feature>
<dbReference type="InterPro" id="IPR013785">
    <property type="entry name" value="Aldolase_TIM"/>
</dbReference>
<dbReference type="NCBIfam" id="NF003626">
    <property type="entry name" value="PRK05265.1-4"/>
    <property type="match status" value="1"/>
</dbReference>
<dbReference type="Proteomes" id="UP000320593">
    <property type="component" value="Unassembled WGS sequence"/>
</dbReference>
<feature type="binding site" evidence="4">
    <location>
        <begin position="250"/>
        <end position="251"/>
    </location>
    <ligand>
        <name>3-amino-2-oxopropyl phosphate</name>
        <dbReference type="ChEBI" id="CHEBI:57279"/>
    </ligand>
</feature>
<dbReference type="PANTHER" id="PTHR30456">
    <property type="entry name" value="PYRIDOXINE 5'-PHOSPHATE SYNTHASE"/>
    <property type="match status" value="1"/>
</dbReference>
<feature type="binding site" evidence="4">
    <location>
        <position position="135"/>
    </location>
    <ligand>
        <name>1-deoxy-D-xylulose 5-phosphate</name>
        <dbReference type="ChEBI" id="CHEBI:57792"/>
    </ligand>
</feature>
<dbReference type="AlphaFoldDB" id="A0A562T9M0"/>
<dbReference type="Gene3D" id="3.20.20.70">
    <property type="entry name" value="Aldolase class I"/>
    <property type="match status" value="1"/>
</dbReference>
<dbReference type="SUPFAM" id="SSF63892">
    <property type="entry name" value="Pyridoxine 5'-phosphate synthase"/>
    <property type="match status" value="1"/>
</dbReference>
<feature type="binding site" evidence="4">
    <location>
        <position position="228"/>
    </location>
    <ligand>
        <name>3-amino-2-oxopropyl phosphate</name>
        <dbReference type="ChEBI" id="CHEBI:57279"/>
    </ligand>
</feature>
<comment type="function">
    <text evidence="4">Catalyzes the complicated ring closure reaction between the two acyclic compounds 1-deoxy-D-xylulose-5-phosphate (DXP) and 3-amino-2-oxopropyl phosphate (1-amino-acetone-3-phosphate or AAP) to form pyridoxine 5'-phosphate (PNP) and inorganic phosphate.</text>
</comment>
<dbReference type="GO" id="GO:0005829">
    <property type="term" value="C:cytosol"/>
    <property type="evidence" value="ECO:0007669"/>
    <property type="project" value="TreeGrafter"/>
</dbReference>
<evidence type="ECO:0000256" key="2">
    <source>
        <dbReference type="ARBA" id="ARBA00022679"/>
    </source>
</evidence>
<reference evidence="5 6" key="1">
    <citation type="submission" date="2019-07" db="EMBL/GenBank/DDBJ databases">
        <title>Genomic Encyclopedia of Archaeal and Bacterial Type Strains, Phase II (KMG-II): from individual species to whole genera.</title>
        <authorList>
            <person name="Goeker M."/>
        </authorList>
    </citation>
    <scope>NUCLEOTIDE SEQUENCE [LARGE SCALE GENOMIC DNA]</scope>
    <source>
        <strain evidence="5 6">ATCC BAA-252</strain>
    </source>
</reference>
<dbReference type="UniPathway" id="UPA00244">
    <property type="reaction ID" value="UER00313"/>
</dbReference>
<feature type="binding site" evidence="4">
    <location>
        <position position="37"/>
    </location>
    <ligand>
        <name>3-amino-2-oxopropyl phosphate</name>
        <dbReference type="ChEBI" id="CHEBI:57279"/>
    </ligand>
</feature>
<evidence type="ECO:0000256" key="1">
    <source>
        <dbReference type="ARBA" id="ARBA00022490"/>
    </source>
</evidence>
<evidence type="ECO:0000256" key="3">
    <source>
        <dbReference type="ARBA" id="ARBA00023096"/>
    </source>
</evidence>
<dbReference type="GO" id="GO:0008615">
    <property type="term" value="P:pyridoxine biosynthetic process"/>
    <property type="evidence" value="ECO:0007669"/>
    <property type="project" value="UniProtKB-UniRule"/>
</dbReference>
<dbReference type="InterPro" id="IPR036130">
    <property type="entry name" value="Pyridoxine-5'_phos_synth"/>
</dbReference>
<proteinExistence type="inferred from homology"/>
<protein>
    <recommendedName>
        <fullName evidence="4">Pyridoxine 5'-phosphate synthase</fullName>
        <shortName evidence="4">PNP synthase</shortName>
        <ecNumber evidence="4">2.6.99.2</ecNumber>
    </recommendedName>
</protein>
<keyword evidence="6" id="KW-1185">Reference proteome</keyword>
<dbReference type="PANTHER" id="PTHR30456:SF0">
    <property type="entry name" value="PYRIDOXINE 5'-PHOSPHATE SYNTHASE"/>
    <property type="match status" value="1"/>
</dbReference>